<keyword evidence="14" id="KW-1185">Reference proteome</keyword>
<reference evidence="13 14" key="1">
    <citation type="submission" date="2018-09" db="EMBL/GenBank/DDBJ databases">
        <title>Novel species of Arthrobacter.</title>
        <authorList>
            <person name="Liu Q."/>
            <person name="Xin Y.-H."/>
        </authorList>
    </citation>
    <scope>NUCLEOTIDE SEQUENCE [LARGE SCALE GENOMIC DNA]</scope>
    <source>
        <strain evidence="13 14">Hz2</strain>
    </source>
</reference>
<evidence type="ECO:0000256" key="5">
    <source>
        <dbReference type="ARBA" id="ARBA00023002"/>
    </source>
</evidence>
<evidence type="ECO:0000256" key="2">
    <source>
        <dbReference type="ARBA" id="ARBA00013017"/>
    </source>
</evidence>
<gene>
    <name evidence="13" type="ORF">D6T63_14655</name>
</gene>
<dbReference type="EMBL" id="QZVT01000008">
    <property type="protein sequence ID" value="RJT77784.1"/>
    <property type="molecule type" value="Genomic_DNA"/>
</dbReference>
<keyword evidence="6" id="KW-1015">Disulfide bond</keyword>
<dbReference type="PANTHER" id="PTHR42801">
    <property type="entry name" value="THIOREDOXIN-DEPENDENT PEROXIDE REDUCTASE"/>
    <property type="match status" value="1"/>
</dbReference>
<evidence type="ECO:0000256" key="11">
    <source>
        <dbReference type="ARBA" id="ARBA00049091"/>
    </source>
</evidence>
<sequence length="218" mass="22725">MTHASIASEVARFNEGFEAQIGPDLAGTFTREQADLRSAGAPAAVVSVGDVLPDAKLLTAAGDAIQLSAVRAGGPAVIVFYRGGWCPYCNITLRAYQRELLPTLLEQGIKLLAVSPQHSEGSEATAQGAELGFDVLSDPANVLARALGIVTEPSADARLAHTRLGFEVSDSNADGTAAIPYPAVLIVDAAGTVRFVDVHADYTKRTEVAQIVAALRSL</sequence>
<evidence type="ECO:0000256" key="1">
    <source>
        <dbReference type="ARBA" id="ARBA00003330"/>
    </source>
</evidence>
<dbReference type="RefSeq" id="WP_120149800.1">
    <property type="nucleotide sequence ID" value="NZ_QZVT01000008.1"/>
</dbReference>
<dbReference type="SUPFAM" id="SSF52833">
    <property type="entry name" value="Thioredoxin-like"/>
    <property type="match status" value="1"/>
</dbReference>
<dbReference type="PANTHER" id="PTHR42801:SF7">
    <property type="entry name" value="SLL1159 PROTEIN"/>
    <property type="match status" value="1"/>
</dbReference>
<evidence type="ECO:0000256" key="8">
    <source>
        <dbReference type="ARBA" id="ARBA00032824"/>
    </source>
</evidence>
<dbReference type="EC" id="1.11.1.24" evidence="2"/>
<dbReference type="Proteomes" id="UP000272560">
    <property type="component" value="Unassembled WGS sequence"/>
</dbReference>
<feature type="domain" description="Thioredoxin" evidence="12">
    <location>
        <begin position="46"/>
        <end position="218"/>
    </location>
</feature>
<protein>
    <recommendedName>
        <fullName evidence="2">thioredoxin-dependent peroxiredoxin</fullName>
        <ecNumber evidence="2">1.11.1.24</ecNumber>
    </recommendedName>
    <alternativeName>
        <fullName evidence="10">Bacterioferritin comigratory protein</fullName>
    </alternativeName>
    <alternativeName>
        <fullName evidence="8">Thioredoxin peroxidase</fullName>
    </alternativeName>
</protein>
<dbReference type="OrthoDB" id="9809746at2"/>
<name>A0A3A5M8C7_9MICC</name>
<dbReference type="CDD" id="cd02970">
    <property type="entry name" value="PRX_like2"/>
    <property type="match status" value="1"/>
</dbReference>
<dbReference type="PROSITE" id="PS51352">
    <property type="entry name" value="THIOREDOXIN_2"/>
    <property type="match status" value="1"/>
</dbReference>
<keyword evidence="7" id="KW-0676">Redox-active center</keyword>
<keyword evidence="3" id="KW-0575">Peroxidase</keyword>
<accession>A0A3A5M8C7</accession>
<comment type="catalytic activity">
    <reaction evidence="11">
        <text>a hydroperoxide + [thioredoxin]-dithiol = an alcohol + [thioredoxin]-disulfide + H2O</text>
        <dbReference type="Rhea" id="RHEA:62620"/>
        <dbReference type="Rhea" id="RHEA-COMP:10698"/>
        <dbReference type="Rhea" id="RHEA-COMP:10700"/>
        <dbReference type="ChEBI" id="CHEBI:15377"/>
        <dbReference type="ChEBI" id="CHEBI:29950"/>
        <dbReference type="ChEBI" id="CHEBI:30879"/>
        <dbReference type="ChEBI" id="CHEBI:35924"/>
        <dbReference type="ChEBI" id="CHEBI:50058"/>
        <dbReference type="EC" id="1.11.1.24"/>
    </reaction>
</comment>
<dbReference type="Pfam" id="PF00578">
    <property type="entry name" value="AhpC-TSA"/>
    <property type="match status" value="1"/>
</dbReference>
<dbReference type="GO" id="GO:0045454">
    <property type="term" value="P:cell redox homeostasis"/>
    <property type="evidence" value="ECO:0007669"/>
    <property type="project" value="TreeGrafter"/>
</dbReference>
<evidence type="ECO:0000313" key="13">
    <source>
        <dbReference type="EMBL" id="RJT77784.1"/>
    </source>
</evidence>
<proteinExistence type="inferred from homology"/>
<dbReference type="GO" id="GO:0008379">
    <property type="term" value="F:thioredoxin peroxidase activity"/>
    <property type="evidence" value="ECO:0007669"/>
    <property type="project" value="TreeGrafter"/>
</dbReference>
<evidence type="ECO:0000256" key="3">
    <source>
        <dbReference type="ARBA" id="ARBA00022559"/>
    </source>
</evidence>
<evidence type="ECO:0000259" key="12">
    <source>
        <dbReference type="PROSITE" id="PS51352"/>
    </source>
</evidence>
<dbReference type="InterPro" id="IPR050924">
    <property type="entry name" value="Peroxiredoxin_BCP/PrxQ"/>
</dbReference>
<evidence type="ECO:0000256" key="9">
    <source>
        <dbReference type="ARBA" id="ARBA00038489"/>
    </source>
</evidence>
<keyword evidence="4" id="KW-0049">Antioxidant</keyword>
<dbReference type="AlphaFoldDB" id="A0A3A5M8C7"/>
<comment type="similarity">
    <text evidence="9">Belongs to the peroxiredoxin family. BCP/PrxQ subfamily.</text>
</comment>
<dbReference type="InterPro" id="IPR013766">
    <property type="entry name" value="Thioredoxin_domain"/>
</dbReference>
<evidence type="ECO:0000313" key="14">
    <source>
        <dbReference type="Proteomes" id="UP000272560"/>
    </source>
</evidence>
<evidence type="ECO:0000256" key="10">
    <source>
        <dbReference type="ARBA" id="ARBA00041373"/>
    </source>
</evidence>
<dbReference type="InterPro" id="IPR036249">
    <property type="entry name" value="Thioredoxin-like_sf"/>
</dbReference>
<comment type="function">
    <text evidence="1">Thiol-specific peroxidase that catalyzes the reduction of hydrogen peroxide and organic hydroperoxides to water and alcohols, respectively. Plays a role in cell protection against oxidative stress by detoxifying peroxides and as sensor of hydrogen peroxide-mediated signaling events.</text>
</comment>
<evidence type="ECO:0000256" key="7">
    <source>
        <dbReference type="ARBA" id="ARBA00023284"/>
    </source>
</evidence>
<dbReference type="InterPro" id="IPR000866">
    <property type="entry name" value="AhpC/TSA"/>
</dbReference>
<comment type="caution">
    <text evidence="13">The sequence shown here is derived from an EMBL/GenBank/DDBJ whole genome shotgun (WGS) entry which is preliminary data.</text>
</comment>
<keyword evidence="5" id="KW-0560">Oxidoreductase</keyword>
<evidence type="ECO:0000256" key="6">
    <source>
        <dbReference type="ARBA" id="ARBA00023157"/>
    </source>
</evidence>
<dbReference type="GO" id="GO:0034599">
    <property type="term" value="P:cellular response to oxidative stress"/>
    <property type="evidence" value="ECO:0007669"/>
    <property type="project" value="TreeGrafter"/>
</dbReference>
<evidence type="ECO:0000256" key="4">
    <source>
        <dbReference type="ARBA" id="ARBA00022862"/>
    </source>
</evidence>
<organism evidence="13 14">
    <name type="scientific">Arthrobacter cheniae</name>
    <dbReference type="NCBI Taxonomy" id="1258888"/>
    <lineage>
        <taxon>Bacteria</taxon>
        <taxon>Bacillati</taxon>
        <taxon>Actinomycetota</taxon>
        <taxon>Actinomycetes</taxon>
        <taxon>Micrococcales</taxon>
        <taxon>Micrococcaceae</taxon>
        <taxon>Arthrobacter</taxon>
    </lineage>
</organism>
<dbReference type="GO" id="GO:0005737">
    <property type="term" value="C:cytoplasm"/>
    <property type="evidence" value="ECO:0007669"/>
    <property type="project" value="TreeGrafter"/>
</dbReference>
<dbReference type="Gene3D" id="3.40.30.10">
    <property type="entry name" value="Glutaredoxin"/>
    <property type="match status" value="1"/>
</dbReference>